<keyword evidence="1" id="KW-0547">Nucleotide-binding</keyword>
<dbReference type="GO" id="GO:0005524">
    <property type="term" value="F:ATP binding"/>
    <property type="evidence" value="ECO:0007669"/>
    <property type="project" value="UniProtKB-KW"/>
</dbReference>
<dbReference type="EMBL" id="JACHBQ010000001">
    <property type="protein sequence ID" value="MBB5639770.1"/>
    <property type="molecule type" value="Genomic_DNA"/>
</dbReference>
<evidence type="ECO:0000256" key="1">
    <source>
        <dbReference type="ARBA" id="ARBA00022741"/>
    </source>
</evidence>
<dbReference type="SUPFAM" id="SSF50891">
    <property type="entry name" value="Cyclophilin-like"/>
    <property type="match status" value="2"/>
</dbReference>
<feature type="domain" description="Carboxyltransferase" evidence="5">
    <location>
        <begin position="248"/>
        <end position="532"/>
    </location>
</feature>
<keyword evidence="2" id="KW-0378">Hydrolase</keyword>
<dbReference type="PANTHER" id="PTHR43309:SF3">
    <property type="entry name" value="5-OXOPROLINASE SUBUNIT C"/>
    <property type="match status" value="1"/>
</dbReference>
<keyword evidence="3" id="KW-0067">ATP-binding</keyword>
<reference evidence="7 9" key="2">
    <citation type="submission" date="2020-08" db="EMBL/GenBank/DDBJ databases">
        <title>Sequencing the genomes of 1000 actinobacteria strains.</title>
        <authorList>
            <person name="Klenk H.-P."/>
        </authorList>
    </citation>
    <scope>NUCLEOTIDE SEQUENCE [LARGE SCALE GENOMIC DNA]</scope>
    <source>
        <strain evidence="7 9">DSM 21065</strain>
    </source>
</reference>
<feature type="domain" description="Carboxyltransferase" evidence="4">
    <location>
        <begin position="6"/>
        <end position="195"/>
    </location>
</feature>
<evidence type="ECO:0000313" key="6">
    <source>
        <dbReference type="EMBL" id="KGJ79645.1"/>
    </source>
</evidence>
<evidence type="ECO:0000259" key="4">
    <source>
        <dbReference type="SMART" id="SM00796"/>
    </source>
</evidence>
<evidence type="ECO:0000256" key="2">
    <source>
        <dbReference type="ARBA" id="ARBA00022801"/>
    </source>
</evidence>
<dbReference type="InterPro" id="IPR003833">
    <property type="entry name" value="CT_C_D"/>
</dbReference>
<dbReference type="Gene3D" id="2.40.100.10">
    <property type="entry name" value="Cyclophilin-like"/>
    <property type="match status" value="2"/>
</dbReference>
<dbReference type="Pfam" id="PF02626">
    <property type="entry name" value="CT_A_B"/>
    <property type="match status" value="1"/>
</dbReference>
<dbReference type="InterPro" id="IPR003778">
    <property type="entry name" value="CT_A_B"/>
</dbReference>
<evidence type="ECO:0000259" key="5">
    <source>
        <dbReference type="SMART" id="SM00797"/>
    </source>
</evidence>
<dbReference type="Gene3D" id="3.30.1360.40">
    <property type="match status" value="1"/>
</dbReference>
<proteinExistence type="predicted"/>
<dbReference type="NCBIfam" id="TIGR00724">
    <property type="entry name" value="urea_amlyse_rel"/>
    <property type="match status" value="1"/>
</dbReference>
<organism evidence="6 8">
    <name type="scientific">Cryobacterium roopkundense</name>
    <dbReference type="NCBI Taxonomy" id="1001240"/>
    <lineage>
        <taxon>Bacteria</taxon>
        <taxon>Bacillati</taxon>
        <taxon>Actinomycetota</taxon>
        <taxon>Actinomycetes</taxon>
        <taxon>Micrococcales</taxon>
        <taxon>Microbacteriaceae</taxon>
        <taxon>Cryobacterium</taxon>
    </lineage>
</organism>
<evidence type="ECO:0000313" key="9">
    <source>
        <dbReference type="Proteomes" id="UP000561726"/>
    </source>
</evidence>
<dbReference type="SUPFAM" id="SSF160467">
    <property type="entry name" value="PH0987 N-terminal domain-like"/>
    <property type="match status" value="1"/>
</dbReference>
<dbReference type="Pfam" id="PF02682">
    <property type="entry name" value="CT_C_D"/>
    <property type="match status" value="1"/>
</dbReference>
<dbReference type="OrthoDB" id="9768696at2"/>
<dbReference type="InterPro" id="IPR052708">
    <property type="entry name" value="PxpC"/>
</dbReference>
<evidence type="ECO:0000313" key="7">
    <source>
        <dbReference type="EMBL" id="MBB5639770.1"/>
    </source>
</evidence>
<dbReference type="EMBL" id="JPXF01000012">
    <property type="protein sequence ID" value="KGJ79645.1"/>
    <property type="molecule type" value="Genomic_DNA"/>
</dbReference>
<dbReference type="SMART" id="SM00797">
    <property type="entry name" value="AHS2"/>
    <property type="match status" value="1"/>
</dbReference>
<accession>A0A099JND9</accession>
<dbReference type="STRING" id="1001240.GY21_04770"/>
<gene>
    <name evidence="7" type="ORF">BJ997_000318</name>
    <name evidence="6" type="ORF">GY21_04770</name>
</gene>
<evidence type="ECO:0000313" key="8">
    <source>
        <dbReference type="Proteomes" id="UP000029864"/>
    </source>
</evidence>
<dbReference type="RefSeq" id="WP_035835521.1">
    <property type="nucleotide sequence ID" value="NZ_JACHBQ010000001.1"/>
</dbReference>
<sequence length="535" mass="55257">MSHQIQEIRLAGDRAVLVQLGSLSDVLRLRHALGQHPLEGQVDVVAAARTVLVTGDSARAARRFPAALRGLELGTEAVAADTLVTLDVMYDGEDLDDVAAATSLSRDAVVAAHTGQVWTAAFGGFAPGFAYLVGANETLTVPRRDTPRKAVPAGSVALADNYSAVYPRQSPGGWQLIGRTDAALWNLDREQPALVQPGNRVQFRAVRELVRAAVVSGEPGAACDGGLLVVDPGVQTTIQDLGRPGHAHLGVTGGGALDRGALRRANRLVGNEADAAVLENALGGLCLEAVTDQVIAVSGAGGELSVAGVACTPGTAPSASADRQVPRDAPFALLAGERLTLDAPAWGVRSYLAVRGGIDTPLVLGSRSMDTLSGIGGSLLSHGDTLAVLEAPPTSVVGNPEPSPVEPAEVTEVRFVPGPRADWFSAESLGQLRSTEWTVTAQSNRIGLRLDGVPLERTRSGELASEGTVAGAIQVPASGLPVLFLADHPVTGGYPVVGVVVASDLDLAAQLHAGARIRFTPVSEVRPVQEQTVES</sequence>
<dbReference type="InterPro" id="IPR029000">
    <property type="entry name" value="Cyclophilin-like_dom_sf"/>
</dbReference>
<keyword evidence="8" id="KW-1185">Reference proteome</keyword>
<reference evidence="6 8" key="1">
    <citation type="submission" date="2014-08" db="EMBL/GenBank/DDBJ databases">
        <authorList>
            <person name="Sisinthy S."/>
        </authorList>
    </citation>
    <scope>NUCLEOTIDE SEQUENCE [LARGE SCALE GENOMIC DNA]</scope>
    <source>
        <strain evidence="6 8">RuG17</strain>
    </source>
</reference>
<dbReference type="Proteomes" id="UP000561726">
    <property type="component" value="Unassembled WGS sequence"/>
</dbReference>
<dbReference type="GO" id="GO:0016829">
    <property type="term" value="F:lyase activity"/>
    <property type="evidence" value="ECO:0007669"/>
    <property type="project" value="UniProtKB-KW"/>
</dbReference>
<protein>
    <submittedName>
        <fullName evidence="7">KipI family sensor histidine kinase inhibitor</fullName>
    </submittedName>
    <submittedName>
        <fullName evidence="6">Urea amidolyase</fullName>
    </submittedName>
</protein>
<evidence type="ECO:0000256" key="3">
    <source>
        <dbReference type="ARBA" id="ARBA00022840"/>
    </source>
</evidence>
<keyword evidence="6" id="KW-0456">Lyase</keyword>
<dbReference type="SMART" id="SM00796">
    <property type="entry name" value="AHS1"/>
    <property type="match status" value="1"/>
</dbReference>
<dbReference type="GO" id="GO:0016787">
    <property type="term" value="F:hydrolase activity"/>
    <property type="evidence" value="ECO:0007669"/>
    <property type="project" value="UniProtKB-KW"/>
</dbReference>
<name>A0A099JND9_9MICO</name>
<dbReference type="eggNOG" id="COG2049">
    <property type="taxonomic scope" value="Bacteria"/>
</dbReference>
<dbReference type="eggNOG" id="COG1984">
    <property type="taxonomic scope" value="Bacteria"/>
</dbReference>
<dbReference type="PANTHER" id="PTHR43309">
    <property type="entry name" value="5-OXOPROLINASE SUBUNIT C"/>
    <property type="match status" value="1"/>
</dbReference>
<dbReference type="Proteomes" id="UP000029864">
    <property type="component" value="Unassembled WGS sequence"/>
</dbReference>
<comment type="caution">
    <text evidence="6">The sequence shown here is derived from an EMBL/GenBank/DDBJ whole genome shotgun (WGS) entry which is preliminary data.</text>
</comment>
<dbReference type="AlphaFoldDB" id="A0A099JND9"/>